<evidence type="ECO:0000259" key="1">
    <source>
        <dbReference type="PROSITE" id="PS51278"/>
    </source>
</evidence>
<gene>
    <name evidence="2" type="ORF">METZ01_LOCUS410583</name>
</gene>
<dbReference type="InterPro" id="IPR017932">
    <property type="entry name" value="GATase_2_dom"/>
</dbReference>
<dbReference type="SUPFAM" id="SSF56235">
    <property type="entry name" value="N-terminal nucleophile aminohydrolases (Ntn hydrolases)"/>
    <property type="match status" value="1"/>
</dbReference>
<reference evidence="2" key="1">
    <citation type="submission" date="2018-05" db="EMBL/GenBank/DDBJ databases">
        <authorList>
            <person name="Lanie J.A."/>
            <person name="Ng W.-L."/>
            <person name="Kazmierczak K.M."/>
            <person name="Andrzejewski T.M."/>
            <person name="Davidsen T.M."/>
            <person name="Wayne K.J."/>
            <person name="Tettelin H."/>
            <person name="Glass J.I."/>
            <person name="Rusch D."/>
            <person name="Podicherti R."/>
            <person name="Tsui H.-C.T."/>
            <person name="Winkler M.E."/>
        </authorList>
    </citation>
    <scope>NUCLEOTIDE SEQUENCE</scope>
</reference>
<protein>
    <recommendedName>
        <fullName evidence="1">Glutamine amidotransferase type-2 domain-containing protein</fullName>
    </recommendedName>
</protein>
<proteinExistence type="predicted"/>
<feature type="domain" description="Glutamine amidotransferase type-2" evidence="1">
    <location>
        <begin position="2"/>
        <end position="66"/>
    </location>
</feature>
<accession>A0A382WGE3</accession>
<feature type="non-terminal residue" evidence="2">
    <location>
        <position position="66"/>
    </location>
</feature>
<evidence type="ECO:0000313" key="2">
    <source>
        <dbReference type="EMBL" id="SVD57729.1"/>
    </source>
</evidence>
<dbReference type="PROSITE" id="PS51278">
    <property type="entry name" value="GATASE_TYPE_2"/>
    <property type="match status" value="1"/>
</dbReference>
<dbReference type="Gene3D" id="3.60.20.10">
    <property type="entry name" value="Glutamine Phosphoribosylpyrophosphate, subunit 1, domain 1"/>
    <property type="match status" value="1"/>
</dbReference>
<dbReference type="InterPro" id="IPR051786">
    <property type="entry name" value="ASN_synthetase/amidase"/>
</dbReference>
<dbReference type="PANTHER" id="PTHR43284">
    <property type="entry name" value="ASPARAGINE SYNTHETASE (GLUTAMINE-HYDROLYZING)"/>
    <property type="match status" value="1"/>
</dbReference>
<dbReference type="AlphaFoldDB" id="A0A382WGE3"/>
<dbReference type="PANTHER" id="PTHR43284:SF1">
    <property type="entry name" value="ASPARAGINE SYNTHETASE"/>
    <property type="match status" value="1"/>
</dbReference>
<dbReference type="Pfam" id="PF13522">
    <property type="entry name" value="GATase_6"/>
    <property type="match status" value="1"/>
</dbReference>
<sequence length="66" mass="7243">MCGICGFVGNGNKSILINMREKMVHRGPDDAGIYLNLENQIGLGHRRLSIIDLSERGRQPMESSSG</sequence>
<dbReference type="InterPro" id="IPR029055">
    <property type="entry name" value="Ntn_hydrolases_N"/>
</dbReference>
<organism evidence="2">
    <name type="scientific">marine metagenome</name>
    <dbReference type="NCBI Taxonomy" id="408172"/>
    <lineage>
        <taxon>unclassified sequences</taxon>
        <taxon>metagenomes</taxon>
        <taxon>ecological metagenomes</taxon>
    </lineage>
</organism>
<name>A0A382WGE3_9ZZZZ</name>
<dbReference type="EMBL" id="UINC01159566">
    <property type="protein sequence ID" value="SVD57729.1"/>
    <property type="molecule type" value="Genomic_DNA"/>
</dbReference>